<evidence type="ECO:0000256" key="1">
    <source>
        <dbReference type="ARBA" id="ARBA00023015"/>
    </source>
</evidence>
<dbReference type="SUPFAM" id="SSF46689">
    <property type="entry name" value="Homeodomain-like"/>
    <property type="match status" value="1"/>
</dbReference>
<dbReference type="InterPro" id="IPR023772">
    <property type="entry name" value="DNA-bd_HTH_TetR-type_CS"/>
</dbReference>
<organism evidence="6 7">
    <name type="scientific">Paenibacillus thermoaerophilus</name>
    <dbReference type="NCBI Taxonomy" id="1215385"/>
    <lineage>
        <taxon>Bacteria</taxon>
        <taxon>Bacillati</taxon>
        <taxon>Bacillota</taxon>
        <taxon>Bacilli</taxon>
        <taxon>Bacillales</taxon>
        <taxon>Paenibacillaceae</taxon>
        <taxon>Paenibacillus</taxon>
    </lineage>
</organism>
<dbReference type="PANTHER" id="PTHR30055:SF234">
    <property type="entry name" value="HTH-TYPE TRANSCRIPTIONAL REGULATOR BETI"/>
    <property type="match status" value="1"/>
</dbReference>
<dbReference type="PROSITE" id="PS01081">
    <property type="entry name" value="HTH_TETR_1"/>
    <property type="match status" value="1"/>
</dbReference>
<comment type="caution">
    <text evidence="6">The sequence shown here is derived from an EMBL/GenBank/DDBJ whole genome shotgun (WGS) entry which is preliminary data.</text>
</comment>
<dbReference type="InterPro" id="IPR050109">
    <property type="entry name" value="HTH-type_TetR-like_transc_reg"/>
</dbReference>
<evidence type="ECO:0000313" key="7">
    <source>
        <dbReference type="Proteomes" id="UP001596528"/>
    </source>
</evidence>
<dbReference type="SUPFAM" id="SSF48498">
    <property type="entry name" value="Tetracyclin repressor-like, C-terminal domain"/>
    <property type="match status" value="1"/>
</dbReference>
<name>A0ABW2V5Y6_9BACL</name>
<accession>A0ABW2V5Y6</accession>
<feature type="domain" description="HTH tetR-type" evidence="5">
    <location>
        <begin position="8"/>
        <end position="68"/>
    </location>
</feature>
<dbReference type="RefSeq" id="WP_138789226.1">
    <property type="nucleotide sequence ID" value="NZ_JBHTGQ010000031.1"/>
</dbReference>
<keyword evidence="1" id="KW-0805">Transcription regulation</keyword>
<feature type="DNA-binding region" description="H-T-H motif" evidence="4">
    <location>
        <begin position="31"/>
        <end position="50"/>
    </location>
</feature>
<keyword evidence="2 4" id="KW-0238">DNA-binding</keyword>
<evidence type="ECO:0000256" key="3">
    <source>
        <dbReference type="ARBA" id="ARBA00023163"/>
    </source>
</evidence>
<dbReference type="InterPro" id="IPR036271">
    <property type="entry name" value="Tet_transcr_reg_TetR-rel_C_sf"/>
</dbReference>
<dbReference type="EMBL" id="JBHTGQ010000031">
    <property type="protein sequence ID" value="MFC7750968.1"/>
    <property type="molecule type" value="Genomic_DNA"/>
</dbReference>
<dbReference type="PROSITE" id="PS50977">
    <property type="entry name" value="HTH_TETR_2"/>
    <property type="match status" value="1"/>
</dbReference>
<dbReference type="Gene3D" id="1.10.357.10">
    <property type="entry name" value="Tetracycline Repressor, domain 2"/>
    <property type="match status" value="1"/>
</dbReference>
<proteinExistence type="predicted"/>
<sequence>MNREQKKLETRSRLIEAALHLFAEQGFEATTVAQITERAGVAKGTFFNYFDNKEDVLCEQTQDWAHEEILKVIGKPGPLIPRLRGLLQLIAQRIYFTKPISKALIQGWLGTGKAARIFEEGNREMLSAIAAVMREGQERGDISAKLPPELLAELALQTFYGVLLLWASSDEPDETLAERLSVSFDFFFQGLSPETKG</sequence>
<dbReference type="InterPro" id="IPR001647">
    <property type="entry name" value="HTH_TetR"/>
</dbReference>
<evidence type="ECO:0000259" key="5">
    <source>
        <dbReference type="PROSITE" id="PS50977"/>
    </source>
</evidence>
<evidence type="ECO:0000256" key="2">
    <source>
        <dbReference type="ARBA" id="ARBA00023125"/>
    </source>
</evidence>
<protein>
    <submittedName>
        <fullName evidence="6">TetR/AcrR family transcriptional regulator</fullName>
    </submittedName>
</protein>
<keyword evidence="3" id="KW-0804">Transcription</keyword>
<dbReference type="Proteomes" id="UP001596528">
    <property type="component" value="Unassembled WGS sequence"/>
</dbReference>
<dbReference type="Pfam" id="PF00440">
    <property type="entry name" value="TetR_N"/>
    <property type="match status" value="1"/>
</dbReference>
<gene>
    <name evidence="6" type="ORF">ACFQWB_13655</name>
</gene>
<evidence type="ECO:0000313" key="6">
    <source>
        <dbReference type="EMBL" id="MFC7750968.1"/>
    </source>
</evidence>
<dbReference type="PANTHER" id="PTHR30055">
    <property type="entry name" value="HTH-TYPE TRANSCRIPTIONAL REGULATOR RUTR"/>
    <property type="match status" value="1"/>
</dbReference>
<dbReference type="InterPro" id="IPR009057">
    <property type="entry name" value="Homeodomain-like_sf"/>
</dbReference>
<keyword evidence="7" id="KW-1185">Reference proteome</keyword>
<evidence type="ECO:0000256" key="4">
    <source>
        <dbReference type="PROSITE-ProRule" id="PRU00335"/>
    </source>
</evidence>
<reference evidence="7" key="1">
    <citation type="journal article" date="2019" name="Int. J. Syst. Evol. Microbiol.">
        <title>The Global Catalogue of Microorganisms (GCM) 10K type strain sequencing project: providing services to taxonomists for standard genome sequencing and annotation.</title>
        <authorList>
            <consortium name="The Broad Institute Genomics Platform"/>
            <consortium name="The Broad Institute Genome Sequencing Center for Infectious Disease"/>
            <person name="Wu L."/>
            <person name="Ma J."/>
        </authorList>
    </citation>
    <scope>NUCLEOTIDE SEQUENCE [LARGE SCALE GENOMIC DNA]</scope>
    <source>
        <strain evidence="7">JCM 18657</strain>
    </source>
</reference>
<dbReference type="PRINTS" id="PR00455">
    <property type="entry name" value="HTHTETR"/>
</dbReference>